<organism evidence="2 3">
    <name type="scientific">Colletotrichum plurivorum</name>
    <dbReference type="NCBI Taxonomy" id="2175906"/>
    <lineage>
        <taxon>Eukaryota</taxon>
        <taxon>Fungi</taxon>
        <taxon>Dikarya</taxon>
        <taxon>Ascomycota</taxon>
        <taxon>Pezizomycotina</taxon>
        <taxon>Sordariomycetes</taxon>
        <taxon>Hypocreomycetidae</taxon>
        <taxon>Glomerellales</taxon>
        <taxon>Glomerellaceae</taxon>
        <taxon>Colletotrichum</taxon>
        <taxon>Colletotrichum orchidearum species complex</taxon>
    </lineage>
</organism>
<gene>
    <name evidence="2" type="ORF">CPLU01_07202</name>
</gene>
<reference evidence="2" key="1">
    <citation type="journal article" date="2020" name="Phytopathology">
        <title>Genome Sequence Resources of Colletotrichum truncatum, C. plurivorum, C. musicola, and C. sojae: Four Species Pathogenic to Soybean (Glycine max).</title>
        <authorList>
            <person name="Rogerio F."/>
            <person name="Boufleur T.R."/>
            <person name="Ciampi-Guillardi M."/>
            <person name="Sukno S.A."/>
            <person name="Thon M.R."/>
            <person name="Massola Junior N.S."/>
            <person name="Baroncelli R."/>
        </authorList>
    </citation>
    <scope>NUCLEOTIDE SEQUENCE</scope>
    <source>
        <strain evidence="2">LFN00145</strain>
    </source>
</reference>
<dbReference type="Proteomes" id="UP000654918">
    <property type="component" value="Unassembled WGS sequence"/>
</dbReference>
<evidence type="ECO:0000313" key="3">
    <source>
        <dbReference type="Proteomes" id="UP000654918"/>
    </source>
</evidence>
<keyword evidence="3" id="KW-1185">Reference proteome</keyword>
<name>A0A8H6KGP1_9PEZI</name>
<proteinExistence type="predicted"/>
<dbReference type="EMBL" id="WIGO01000090">
    <property type="protein sequence ID" value="KAF6830745.1"/>
    <property type="molecule type" value="Genomic_DNA"/>
</dbReference>
<evidence type="ECO:0000313" key="2">
    <source>
        <dbReference type="EMBL" id="KAF6830745.1"/>
    </source>
</evidence>
<sequence length="199" mass="22250">MRCSSPFHCPRRRLRKAGTTTEPLLRTPADNHRTKNLLRRNAARGQPHLFTSETFGTPHQWRWVDSSAREPNGNKLTIHGNNNILLHPPALCRPRTAITSGPYLRSLCICTCRGSVTTIRPVFSGHTAQVPTSRDRDEPSRSAEDPGEHQKGGQDAAPSPQHRASPRASASPHLYFRRGEFASWHARPSFREALPTTGR</sequence>
<protein>
    <submittedName>
        <fullName evidence="2">Uncharacterized protein</fullName>
    </submittedName>
</protein>
<accession>A0A8H6KGP1</accession>
<dbReference type="AlphaFoldDB" id="A0A8H6KGP1"/>
<feature type="compositionally biased region" description="Basic and acidic residues" evidence="1">
    <location>
        <begin position="133"/>
        <end position="152"/>
    </location>
</feature>
<comment type="caution">
    <text evidence="2">The sequence shown here is derived from an EMBL/GenBank/DDBJ whole genome shotgun (WGS) entry which is preliminary data.</text>
</comment>
<feature type="region of interest" description="Disordered" evidence="1">
    <location>
        <begin position="123"/>
        <end position="172"/>
    </location>
</feature>
<evidence type="ECO:0000256" key="1">
    <source>
        <dbReference type="SAM" id="MobiDB-lite"/>
    </source>
</evidence>